<protein>
    <submittedName>
        <fullName evidence="5">Pilin</fullName>
    </submittedName>
</protein>
<dbReference type="SUPFAM" id="SSF54523">
    <property type="entry name" value="Pili subunits"/>
    <property type="match status" value="1"/>
</dbReference>
<dbReference type="Proteomes" id="UP001495910">
    <property type="component" value="Unassembled WGS sequence"/>
</dbReference>
<organism evidence="5 6">
    <name type="scientific">Collimonas rhizosphaerae</name>
    <dbReference type="NCBI Taxonomy" id="3126357"/>
    <lineage>
        <taxon>Bacteria</taxon>
        <taxon>Pseudomonadati</taxon>
        <taxon>Pseudomonadota</taxon>
        <taxon>Betaproteobacteria</taxon>
        <taxon>Burkholderiales</taxon>
        <taxon>Oxalobacteraceae</taxon>
        <taxon>Collimonas</taxon>
    </lineage>
</organism>
<feature type="transmembrane region" description="Helical" evidence="4">
    <location>
        <begin position="12"/>
        <end position="34"/>
    </location>
</feature>
<dbReference type="InterPro" id="IPR001082">
    <property type="entry name" value="Pilin"/>
</dbReference>
<dbReference type="PANTHER" id="PTHR30093:SF34">
    <property type="entry name" value="PREPILIN PEPTIDASE-DEPENDENT PROTEIN D"/>
    <property type="match status" value="1"/>
</dbReference>
<keyword evidence="6" id="KW-1185">Reference proteome</keyword>
<dbReference type="PANTHER" id="PTHR30093">
    <property type="entry name" value="GENERAL SECRETION PATHWAY PROTEIN G"/>
    <property type="match status" value="1"/>
</dbReference>
<keyword evidence="4" id="KW-0472">Membrane</keyword>
<dbReference type="Pfam" id="PF00114">
    <property type="entry name" value="Pilin"/>
    <property type="match status" value="1"/>
</dbReference>
<comment type="caution">
    <text evidence="5">The sequence shown here is derived from an EMBL/GenBank/DDBJ whole genome shotgun (WGS) entry which is preliminary data.</text>
</comment>
<dbReference type="InterPro" id="IPR045584">
    <property type="entry name" value="Pilin-like"/>
</dbReference>
<keyword evidence="4" id="KW-1133">Transmembrane helix</keyword>
<evidence type="ECO:0000256" key="4">
    <source>
        <dbReference type="SAM" id="Phobius"/>
    </source>
</evidence>
<proteinExistence type="inferred from homology"/>
<gene>
    <name evidence="5" type="ORF">V8G57_14140</name>
</gene>
<evidence type="ECO:0000256" key="2">
    <source>
        <dbReference type="ARBA" id="ARBA00022481"/>
    </source>
</evidence>
<evidence type="ECO:0000313" key="6">
    <source>
        <dbReference type="Proteomes" id="UP001495910"/>
    </source>
</evidence>
<dbReference type="Pfam" id="PF07963">
    <property type="entry name" value="N_methyl"/>
    <property type="match status" value="1"/>
</dbReference>
<evidence type="ECO:0000256" key="1">
    <source>
        <dbReference type="ARBA" id="ARBA00005233"/>
    </source>
</evidence>
<sequence>MKMMQRAQRGFTLIELMIVVAIIGILAAIALPAYQDYTVRAKVSEGLVLADTVKLAVSETFQSNGVVPGTNTAAGYTFSGSKYVSDIEVSGAGVITITYQTAAGGITALSGANTLVLTPFVNKNALVAGTSGTIDWACASSTNTAATAHGFASGVNAGTLLPKYAPAECR</sequence>
<name>A0ABU9PX18_9BURK</name>
<comment type="similarity">
    <text evidence="1 3">Belongs to the N-Me-Phe pilin family.</text>
</comment>
<dbReference type="Gene3D" id="3.30.700.10">
    <property type="entry name" value="Glycoprotein, Type 4 Pilin"/>
    <property type="match status" value="1"/>
</dbReference>
<evidence type="ECO:0000256" key="3">
    <source>
        <dbReference type="RuleBase" id="RU000389"/>
    </source>
</evidence>
<dbReference type="NCBIfam" id="TIGR02532">
    <property type="entry name" value="IV_pilin_GFxxxE"/>
    <property type="match status" value="1"/>
</dbReference>
<accession>A0ABU9PX18</accession>
<dbReference type="EMBL" id="JBANDC010000009">
    <property type="protein sequence ID" value="MEM4988531.1"/>
    <property type="molecule type" value="Genomic_DNA"/>
</dbReference>
<evidence type="ECO:0000313" key="5">
    <source>
        <dbReference type="EMBL" id="MEM4988531.1"/>
    </source>
</evidence>
<dbReference type="PROSITE" id="PS00409">
    <property type="entry name" value="PROKAR_NTER_METHYL"/>
    <property type="match status" value="1"/>
</dbReference>
<keyword evidence="2" id="KW-0488">Methylation</keyword>
<keyword evidence="4" id="KW-0812">Transmembrane</keyword>
<dbReference type="InterPro" id="IPR012902">
    <property type="entry name" value="N_methyl_site"/>
</dbReference>
<keyword evidence="3" id="KW-0281">Fimbrium</keyword>
<reference evidence="5 6" key="1">
    <citation type="submission" date="2024-02" db="EMBL/GenBank/DDBJ databases">
        <title>Draft genome sequence of Collimonas sp. strain H4R21, an effective mineral-weathering bacterial strain isolated from the beech rhizosphere.</title>
        <authorList>
            <person name="Morin E."/>
            <person name="Uroz S."/>
            <person name="Leveau J.H.J."/>
            <person name="Kumar R."/>
            <person name="Rey M.W."/>
            <person name="Pham J."/>
        </authorList>
    </citation>
    <scope>NUCLEOTIDE SEQUENCE [LARGE SCALE GENOMIC DNA]</scope>
    <source>
        <strain evidence="5 6">H4R21</strain>
    </source>
</reference>